<evidence type="ECO:0000313" key="1">
    <source>
        <dbReference type="EMBL" id="GGZ33269.1"/>
    </source>
</evidence>
<reference evidence="1" key="1">
    <citation type="journal article" date="2014" name="Int. J. Syst. Evol. Microbiol.">
        <title>Complete genome sequence of Corynebacterium casei LMG S-19264T (=DSM 44701T), isolated from a smear-ripened cheese.</title>
        <authorList>
            <consortium name="US DOE Joint Genome Institute (JGI-PGF)"/>
            <person name="Walter F."/>
            <person name="Albersmeier A."/>
            <person name="Kalinowski J."/>
            <person name="Ruckert C."/>
        </authorList>
    </citation>
    <scope>NUCLEOTIDE SEQUENCE</scope>
    <source>
        <strain evidence="1">KCTC 12368</strain>
    </source>
</reference>
<protein>
    <submittedName>
        <fullName evidence="1">Uncharacterized protein</fullName>
    </submittedName>
</protein>
<comment type="caution">
    <text evidence="1">The sequence shown here is derived from an EMBL/GenBank/DDBJ whole genome shotgun (WGS) entry which is preliminary data.</text>
</comment>
<dbReference type="Proteomes" id="UP000619457">
    <property type="component" value="Unassembled WGS sequence"/>
</dbReference>
<evidence type="ECO:0000313" key="2">
    <source>
        <dbReference type="Proteomes" id="UP000619457"/>
    </source>
</evidence>
<keyword evidence="2" id="KW-1185">Reference proteome</keyword>
<proteinExistence type="predicted"/>
<dbReference type="EMBL" id="BMWX01000004">
    <property type="protein sequence ID" value="GGZ33269.1"/>
    <property type="molecule type" value="Genomic_DNA"/>
</dbReference>
<reference evidence="1" key="2">
    <citation type="submission" date="2020-09" db="EMBL/GenBank/DDBJ databases">
        <authorList>
            <person name="Sun Q."/>
            <person name="Kim S."/>
        </authorList>
    </citation>
    <scope>NUCLEOTIDE SEQUENCE</scope>
    <source>
        <strain evidence="1">KCTC 12368</strain>
    </source>
</reference>
<organism evidence="1 2">
    <name type="scientific">Echinicola pacifica</name>
    <dbReference type="NCBI Taxonomy" id="346377"/>
    <lineage>
        <taxon>Bacteria</taxon>
        <taxon>Pseudomonadati</taxon>
        <taxon>Bacteroidota</taxon>
        <taxon>Cytophagia</taxon>
        <taxon>Cytophagales</taxon>
        <taxon>Cyclobacteriaceae</taxon>
        <taxon>Echinicola</taxon>
    </lineage>
</organism>
<gene>
    <name evidence="1" type="ORF">GCM10007049_28650</name>
</gene>
<accession>A0A918Q450</accession>
<name>A0A918Q450_9BACT</name>
<dbReference type="AlphaFoldDB" id="A0A918Q450"/>
<sequence>MVTWFGTPLSLVPEEYLDSSKWEILRKSNWKGLNAIRIGSAYTKEDGYAQMEYDSKRLAADPSLNLWYIIQSPEIAGAKSCSQVIHASCQLIVNPSEYEESEVRVPMELYNDFGLGTNLAPIIDSQRSSEDLYLQLKKVETGLKVVGADNTGIFSKAYNKDLQKSKERKEKAFGRIAKPHSFRVPVSLKDKSSSENLKDAIIYDERSKSIILREGGLPLRFEAIARISKKEMSPKDKNKPVILINKETGRFQVSLPKVPDNLELSETMPTKLYQFAQGRK</sequence>